<dbReference type="InterPro" id="IPR008615">
    <property type="entry name" value="FNIP"/>
</dbReference>
<dbReference type="PANTHER" id="PTHR32134:SF92">
    <property type="entry name" value="FNIP REPEAT-CONTAINING PROTEIN"/>
    <property type="match status" value="1"/>
</dbReference>
<protein>
    <submittedName>
        <fullName evidence="2">Putative F-box and FNIP repeat-containing protein</fullName>
    </submittedName>
</protein>
<organism evidence="2 3">
    <name type="scientific">Megavirus courdo11</name>
    <dbReference type="NCBI Taxonomy" id="1128140"/>
    <lineage>
        <taxon>Viruses</taxon>
        <taxon>Varidnaviria</taxon>
        <taxon>Bamfordvirae</taxon>
        <taxon>Nucleocytoviricota</taxon>
        <taxon>Megaviricetes</taxon>
        <taxon>Imitervirales</taxon>
        <taxon>Mimiviridae</taxon>
        <taxon>Megamimivirinae</taxon>
        <taxon>Megavirus</taxon>
        <taxon>Megavirus chilense</taxon>
    </lineage>
</organism>
<sequence>MSQFDVLNDDVIMYILEYLNDMDKIRFLSVDLRLHNFINYIWFNEIYDYILIKGLPYLDRFKYIKYETNTINIPKRITHLTFGREFDQNIKGCIPNSVTHLIFGEYFNQDIKDCIPNSVTHLTFGFYFDRNIKDCIRVRIHAERIALRCIPDSVIHLTLNRQFYRRKKKYIDKNIQISLK</sequence>
<keyword evidence="1" id="KW-0677">Repeat</keyword>
<evidence type="ECO:0000313" key="3">
    <source>
        <dbReference type="Proteomes" id="UP000241137"/>
    </source>
</evidence>
<accession>K7Z7J2</accession>
<dbReference type="Proteomes" id="UP000241137">
    <property type="component" value="Segment"/>
</dbReference>
<proteinExistence type="predicted"/>
<dbReference type="InterPro" id="IPR051251">
    <property type="entry name" value="STK_FNIP-Repeat"/>
</dbReference>
<reference evidence="2 3" key="1">
    <citation type="journal article" date="2014" name="Virus Genes">
        <title>Complete genome sequence of Courdo11 virus, a member of the family Mimiviridae.</title>
        <authorList>
            <person name="Yoosuf N."/>
            <person name="Pagnier I."/>
            <person name="Fournous G."/>
            <person name="Robert C."/>
            <person name="La Scola B."/>
            <person name="Raoult D."/>
            <person name="Colson P."/>
        </authorList>
    </citation>
    <scope>NUCLEOTIDE SEQUENCE [LARGE SCALE GENOMIC DNA]</scope>
</reference>
<dbReference type="PANTHER" id="PTHR32134">
    <property type="entry name" value="FNIP REPEAT-CONTAINING PROTEIN"/>
    <property type="match status" value="1"/>
</dbReference>
<dbReference type="EMBL" id="JX975216">
    <property type="protein sequence ID" value="AFX92266.1"/>
    <property type="molecule type" value="Genomic_DNA"/>
</dbReference>
<gene>
    <name evidence="2" type="ORF">CE11_00236</name>
</gene>
<evidence type="ECO:0000256" key="1">
    <source>
        <dbReference type="ARBA" id="ARBA00022737"/>
    </source>
</evidence>
<evidence type="ECO:0000313" key="2">
    <source>
        <dbReference type="EMBL" id="AFX92266.1"/>
    </source>
</evidence>
<dbReference type="Pfam" id="PF05725">
    <property type="entry name" value="FNIP"/>
    <property type="match status" value="1"/>
</dbReference>
<name>K7Z7J2_9VIRU</name>